<dbReference type="RefSeq" id="WP_216684681.1">
    <property type="nucleotide sequence ID" value="NZ_JAHLZG010000002.1"/>
</dbReference>
<evidence type="ECO:0000313" key="1">
    <source>
        <dbReference type="EMBL" id="MDC4241818.1"/>
    </source>
</evidence>
<reference evidence="1" key="1">
    <citation type="submission" date="2022-05" db="EMBL/GenBank/DDBJ databases">
        <title>Draft genome sequence of Clostridium tertium strain CP3 isolated from Peru.</title>
        <authorList>
            <person name="Hurtado R."/>
            <person name="Lima L."/>
            <person name="Sousa T."/>
            <person name="Jaiswal A.K."/>
            <person name="Tiwari S."/>
            <person name="Maturrano L."/>
            <person name="Brenig B."/>
            <person name="Azevedo V."/>
        </authorList>
    </citation>
    <scope>NUCLEOTIDE SEQUENCE</scope>
    <source>
        <strain evidence="1">CP3</strain>
    </source>
</reference>
<comment type="caution">
    <text evidence="1">The sequence shown here is derived from an EMBL/GenBank/DDBJ whole genome shotgun (WGS) entry which is preliminary data.</text>
</comment>
<organism evidence="1 2">
    <name type="scientific">Clostridium tertium</name>
    <dbReference type="NCBI Taxonomy" id="1559"/>
    <lineage>
        <taxon>Bacteria</taxon>
        <taxon>Bacillati</taxon>
        <taxon>Bacillota</taxon>
        <taxon>Clostridia</taxon>
        <taxon>Eubacteriales</taxon>
        <taxon>Clostridiaceae</taxon>
        <taxon>Clostridium</taxon>
    </lineage>
</organism>
<accession>A0A9X3XME1</accession>
<dbReference type="AlphaFoldDB" id="A0A9X3XME1"/>
<dbReference type="Proteomes" id="UP001141183">
    <property type="component" value="Unassembled WGS sequence"/>
</dbReference>
<evidence type="ECO:0000313" key="2">
    <source>
        <dbReference type="Proteomes" id="UP001141183"/>
    </source>
</evidence>
<dbReference type="EMBL" id="JAMRYU010000020">
    <property type="protein sequence ID" value="MDC4241818.1"/>
    <property type="molecule type" value="Genomic_DNA"/>
</dbReference>
<protein>
    <submittedName>
        <fullName evidence="1">Uncharacterized protein</fullName>
    </submittedName>
</protein>
<sequence>MIDSIYIAKLAIKNYLGIDENYWNLNNLDSKYSIVIELVKENYDKYKSVTNGLVGINSISQGSQNISFNSNISNILITEEIKLLLPRPKSFYVW</sequence>
<keyword evidence="2" id="KW-1185">Reference proteome</keyword>
<name>A0A9X3XME1_9CLOT</name>
<proteinExistence type="predicted"/>
<gene>
    <name evidence="1" type="ORF">NE398_16910</name>
</gene>